<name>A0A345P857_9GAMM</name>
<gene>
    <name evidence="1" type="ORF">HYN46_11820</name>
</gene>
<accession>A0A345P857</accession>
<dbReference type="AlphaFoldDB" id="A0A345P857"/>
<proteinExistence type="predicted"/>
<reference evidence="1 2" key="1">
    <citation type="submission" date="2018-07" db="EMBL/GenBank/DDBJ databases">
        <title>Genome sequencing of Moraxellaceae gen. HYN0046.</title>
        <authorList>
            <person name="Kim M."/>
            <person name="Yi H."/>
        </authorList>
    </citation>
    <scope>NUCLEOTIDE SEQUENCE [LARGE SCALE GENOMIC DNA]</scope>
    <source>
        <strain evidence="1 2">HYN0046</strain>
    </source>
</reference>
<keyword evidence="2" id="KW-1185">Reference proteome</keyword>
<dbReference type="Proteomes" id="UP000253940">
    <property type="component" value="Chromosome"/>
</dbReference>
<dbReference type="EMBL" id="CP031222">
    <property type="protein sequence ID" value="AXI03466.1"/>
    <property type="molecule type" value="Genomic_DNA"/>
</dbReference>
<dbReference type="KEGG" id="mbah:HYN46_11820"/>
<protein>
    <submittedName>
        <fullName evidence="1">Uncharacterized protein</fullName>
    </submittedName>
</protein>
<evidence type="ECO:0000313" key="2">
    <source>
        <dbReference type="Proteomes" id="UP000253940"/>
    </source>
</evidence>
<sequence>MPQQMLNNVSNVDLAPLLQHAPLHDIHFRRNGFDRDCCQESQQDLSQAQNRFHFETQSVSKFPRLLKYGATFIARSIALSNGVTAPQESFGIVPKNLDRAPIIAQEGVFNIRN</sequence>
<organism evidence="1 2">
    <name type="scientific">Aquirhabdus parva</name>
    <dbReference type="NCBI Taxonomy" id="2283318"/>
    <lineage>
        <taxon>Bacteria</taxon>
        <taxon>Pseudomonadati</taxon>
        <taxon>Pseudomonadota</taxon>
        <taxon>Gammaproteobacteria</taxon>
        <taxon>Moraxellales</taxon>
        <taxon>Moraxellaceae</taxon>
        <taxon>Aquirhabdus</taxon>
    </lineage>
</organism>
<evidence type="ECO:0000313" key="1">
    <source>
        <dbReference type="EMBL" id="AXI03466.1"/>
    </source>
</evidence>